<organism evidence="2 3">
    <name type="scientific">Mesorhabditis spiculigera</name>
    <dbReference type="NCBI Taxonomy" id="96644"/>
    <lineage>
        <taxon>Eukaryota</taxon>
        <taxon>Metazoa</taxon>
        <taxon>Ecdysozoa</taxon>
        <taxon>Nematoda</taxon>
        <taxon>Chromadorea</taxon>
        <taxon>Rhabditida</taxon>
        <taxon>Rhabditina</taxon>
        <taxon>Rhabditomorpha</taxon>
        <taxon>Rhabditoidea</taxon>
        <taxon>Rhabditidae</taxon>
        <taxon>Mesorhabditinae</taxon>
        <taxon>Mesorhabditis</taxon>
    </lineage>
</organism>
<evidence type="ECO:0000313" key="3">
    <source>
        <dbReference type="Proteomes" id="UP001177023"/>
    </source>
</evidence>
<gene>
    <name evidence="2" type="ORF">MSPICULIGERA_LOCUS382</name>
</gene>
<evidence type="ECO:0000256" key="1">
    <source>
        <dbReference type="SAM" id="MobiDB-lite"/>
    </source>
</evidence>
<dbReference type="EMBL" id="CATQJA010000067">
    <property type="protein sequence ID" value="CAJ0557624.1"/>
    <property type="molecule type" value="Genomic_DNA"/>
</dbReference>
<protein>
    <submittedName>
        <fullName evidence="2">Uncharacterized protein</fullName>
    </submittedName>
</protein>
<feature type="compositionally biased region" description="Basic and acidic residues" evidence="1">
    <location>
        <begin position="76"/>
        <end position="86"/>
    </location>
</feature>
<sequence>MRGYKICGGRGHGYTIDAHSKPTTHAPKPNTTHSAEHESDCAASPETAGPTTPKPHTGQATPTPPTNADATNAEPTKPDKTAQREPKTMTADLHFFVPGSPAPQGSKKHIGGGRMIESSAALKPWRNTISTVAHQALKDAGGQLETGAARLNLIFVMPRPKATPKSRTPPAVKRPDLDKLTRAVFDGITNILIADDSQITKLGASKVIADIGETPGVHITLRIEPTP</sequence>
<feature type="compositionally biased region" description="Low complexity" evidence="1">
    <location>
        <begin position="66"/>
        <end position="75"/>
    </location>
</feature>
<dbReference type="GO" id="GO:0006281">
    <property type="term" value="P:DNA repair"/>
    <property type="evidence" value="ECO:0007669"/>
    <property type="project" value="InterPro"/>
</dbReference>
<dbReference type="Pfam" id="PF05866">
    <property type="entry name" value="RusA"/>
    <property type="match status" value="1"/>
</dbReference>
<name>A0AA36C4K8_9BILA</name>
<dbReference type="GO" id="GO:0006310">
    <property type="term" value="P:DNA recombination"/>
    <property type="evidence" value="ECO:0007669"/>
    <property type="project" value="InterPro"/>
</dbReference>
<accession>A0AA36C4K8</accession>
<feature type="compositionally biased region" description="Gly residues" evidence="1">
    <location>
        <begin position="1"/>
        <end position="12"/>
    </location>
</feature>
<keyword evidence="3" id="KW-1185">Reference proteome</keyword>
<dbReference type="SUPFAM" id="SSF103084">
    <property type="entry name" value="Holliday junction resolvase RusA"/>
    <property type="match status" value="1"/>
</dbReference>
<proteinExistence type="predicted"/>
<dbReference type="InterPro" id="IPR036614">
    <property type="entry name" value="RusA-like_sf"/>
</dbReference>
<feature type="region of interest" description="Disordered" evidence="1">
    <location>
        <begin position="1"/>
        <end position="86"/>
    </location>
</feature>
<comment type="caution">
    <text evidence="2">The sequence shown here is derived from an EMBL/GenBank/DDBJ whole genome shotgun (WGS) entry which is preliminary data.</text>
</comment>
<feature type="non-terminal residue" evidence="2">
    <location>
        <position position="1"/>
    </location>
</feature>
<dbReference type="AlphaFoldDB" id="A0AA36C4K8"/>
<dbReference type="GO" id="GO:0000287">
    <property type="term" value="F:magnesium ion binding"/>
    <property type="evidence" value="ECO:0007669"/>
    <property type="project" value="InterPro"/>
</dbReference>
<dbReference type="InterPro" id="IPR008822">
    <property type="entry name" value="Endonuclease_RusA-like"/>
</dbReference>
<evidence type="ECO:0000313" key="2">
    <source>
        <dbReference type="EMBL" id="CAJ0557624.1"/>
    </source>
</evidence>
<reference evidence="2" key="1">
    <citation type="submission" date="2023-06" db="EMBL/GenBank/DDBJ databases">
        <authorList>
            <person name="Delattre M."/>
        </authorList>
    </citation>
    <scope>NUCLEOTIDE SEQUENCE</scope>
    <source>
        <strain evidence="2">AF72</strain>
    </source>
</reference>
<dbReference type="Gene3D" id="3.30.1330.70">
    <property type="entry name" value="Holliday junction resolvase RusA"/>
    <property type="match status" value="1"/>
</dbReference>
<dbReference type="Proteomes" id="UP001177023">
    <property type="component" value="Unassembled WGS sequence"/>
</dbReference>